<evidence type="ECO:0008006" key="3">
    <source>
        <dbReference type="Google" id="ProtNLM"/>
    </source>
</evidence>
<gene>
    <name evidence="1" type="ORF">EB241_05205</name>
</gene>
<dbReference type="AlphaFoldDB" id="A0A3N6SN43"/>
<dbReference type="EMBL" id="RHHM01000003">
    <property type="protein sequence ID" value="RQM39156.1"/>
    <property type="molecule type" value="Genomic_DNA"/>
</dbReference>
<proteinExistence type="predicted"/>
<organism evidence="1 2">
    <name type="scientific">Erwinia psidii</name>
    <dbReference type="NCBI Taxonomy" id="69224"/>
    <lineage>
        <taxon>Bacteria</taxon>
        <taxon>Pseudomonadati</taxon>
        <taxon>Pseudomonadota</taxon>
        <taxon>Gammaproteobacteria</taxon>
        <taxon>Enterobacterales</taxon>
        <taxon>Erwiniaceae</taxon>
        <taxon>Erwinia</taxon>
    </lineage>
</organism>
<name>A0A3N6SN43_9GAMM</name>
<protein>
    <recommendedName>
        <fullName evidence="3">Lipid A biosynthesis lauroyl acyltransferase</fullName>
    </recommendedName>
</protein>
<accession>A0A3N6SN43</accession>
<comment type="caution">
    <text evidence="1">The sequence shown here is derived from an EMBL/GenBank/DDBJ whole genome shotgun (WGS) entry which is preliminary data.</text>
</comment>
<reference evidence="1 2" key="1">
    <citation type="submission" date="2018-10" db="EMBL/GenBank/DDBJ databases">
        <title>Draft genome sequence for the type isolate of Erwinia psidii, agent causal of bacterial blight in guava (Psidium guajava) and wilt and die-back of Eucalyptus spp.</title>
        <authorList>
            <person name="Hermenegildo P.S."/>
            <person name="Santos S.A."/>
            <person name="Guimaraes L.M.S."/>
            <person name="Vidigal P.M.P."/>
            <person name="Pereira I.C."/>
            <person name="Badel J.L."/>
            <person name="Alfenas-Zerbini P."/>
            <person name="Ferreira M.A.S.V."/>
            <person name="Alfenas A.C."/>
        </authorList>
    </citation>
    <scope>NUCLEOTIDE SEQUENCE [LARGE SCALE GENOMIC DNA]</scope>
    <source>
        <strain evidence="1 2">IBSBF 435</strain>
    </source>
</reference>
<keyword evidence="2" id="KW-1185">Reference proteome</keyword>
<evidence type="ECO:0000313" key="2">
    <source>
        <dbReference type="Proteomes" id="UP000279457"/>
    </source>
</evidence>
<evidence type="ECO:0000313" key="1">
    <source>
        <dbReference type="EMBL" id="RQM39156.1"/>
    </source>
</evidence>
<sequence length="343" mass="39973">MGRNDNTLRLKTRVNLKLNTLFFSFVEKVIKLISRFTFRHANMRVTYCCINLVATVFKRHLVKYYSCASALYLARCFFNYQGKDFCKLLIINKLMAEYIKFSLFNSNWIQVKNFLDHNCSFSNPDSKPGKLLLFTHTGDYWLSILTMARQYQGMGCEFIVPIYQPITDEIRKMYNRIKIPGVDVLFINIHDDGSLLKIIRCLKKPKSIVAIFYDLFCYSTGIHNGAVDSVTFFNKKGYMTTGMLSLAEKMKLEINFISNRYSVSEGKYITTISPAVLLSGQTDVDKVIISHLESCIKENAYQWHFMISLDAYFHVPYSQLKLKNDRELAQFARLNYKYIHLND</sequence>
<dbReference type="Proteomes" id="UP000279457">
    <property type="component" value="Unassembled WGS sequence"/>
</dbReference>